<dbReference type="PANTHER" id="PTHR24067">
    <property type="entry name" value="UBIQUITIN-CONJUGATING ENZYME E2"/>
    <property type="match status" value="1"/>
</dbReference>
<protein>
    <recommendedName>
        <fullName evidence="1">UBC core domain-containing protein</fullName>
    </recommendedName>
</protein>
<dbReference type="AlphaFoldDB" id="A0A913Z1Y0"/>
<dbReference type="Pfam" id="PF00179">
    <property type="entry name" value="UQ_con"/>
    <property type="match status" value="1"/>
</dbReference>
<sequence>MAIEGRGKGQAGRRLAKDFHRLMKNIAGVSGGQARLVGWDETDLKKGISVSVIPDSGLYKDGEFIFSIHCSSRYPDRAPDVYCKTFVYHPNIDNVQCSGDICLNMLDDEHWSGSMTLEDVVQGILFLMHNPNLEDPLSVLFNPCMDEEEFENNVKCSLDGGMLEGFYFERNRVVRGEGGAITKDEVGVKEDGVVVADDVGGEKNAGDKNVITDAGKTKEGGVLIIDEGRVKERGDVTTDDGEAKNG</sequence>
<dbReference type="OMA" id="MVKPRVT"/>
<dbReference type="PROSITE" id="PS50127">
    <property type="entry name" value="UBC_2"/>
    <property type="match status" value="1"/>
</dbReference>
<dbReference type="EnsemblMetazoa" id="XM_038189774.1">
    <property type="protein sequence ID" value="XP_038045702.1"/>
    <property type="gene ID" value="LOC119720169"/>
</dbReference>
<evidence type="ECO:0000259" key="1">
    <source>
        <dbReference type="PROSITE" id="PS50127"/>
    </source>
</evidence>
<dbReference type="GeneID" id="119720169"/>
<dbReference type="InterPro" id="IPR000608">
    <property type="entry name" value="UBC"/>
</dbReference>
<dbReference type="InterPro" id="IPR016135">
    <property type="entry name" value="UBQ-conjugating_enzyme/RWD"/>
</dbReference>
<feature type="domain" description="UBC core" evidence="1">
    <location>
        <begin position="10"/>
        <end position="163"/>
    </location>
</feature>
<dbReference type="SUPFAM" id="SSF54495">
    <property type="entry name" value="UBC-like"/>
    <property type="match status" value="1"/>
</dbReference>
<dbReference type="CDD" id="cd23794">
    <property type="entry name" value="UBCc_UBE2F_UBE2M"/>
    <property type="match status" value="1"/>
</dbReference>
<dbReference type="InterPro" id="IPR050113">
    <property type="entry name" value="Ub_conjugating_enzyme"/>
</dbReference>
<evidence type="ECO:0000313" key="3">
    <source>
        <dbReference type="Proteomes" id="UP000887568"/>
    </source>
</evidence>
<dbReference type="Gene3D" id="3.10.110.10">
    <property type="entry name" value="Ubiquitin Conjugating Enzyme"/>
    <property type="match status" value="1"/>
</dbReference>
<dbReference type="RefSeq" id="XP_038045702.1">
    <property type="nucleotide sequence ID" value="XM_038189774.1"/>
</dbReference>
<dbReference type="SMART" id="SM00212">
    <property type="entry name" value="UBCc"/>
    <property type="match status" value="1"/>
</dbReference>
<dbReference type="Proteomes" id="UP000887568">
    <property type="component" value="Unplaced"/>
</dbReference>
<accession>A0A913Z1Y0</accession>
<reference evidence="2" key="1">
    <citation type="submission" date="2022-11" db="UniProtKB">
        <authorList>
            <consortium name="EnsemblMetazoa"/>
        </authorList>
    </citation>
    <scope>IDENTIFICATION</scope>
</reference>
<dbReference type="OrthoDB" id="9978460at2759"/>
<organism evidence="2 3">
    <name type="scientific">Patiria miniata</name>
    <name type="common">Bat star</name>
    <name type="synonym">Asterina miniata</name>
    <dbReference type="NCBI Taxonomy" id="46514"/>
    <lineage>
        <taxon>Eukaryota</taxon>
        <taxon>Metazoa</taxon>
        <taxon>Echinodermata</taxon>
        <taxon>Eleutherozoa</taxon>
        <taxon>Asterozoa</taxon>
        <taxon>Asteroidea</taxon>
        <taxon>Valvatacea</taxon>
        <taxon>Valvatida</taxon>
        <taxon>Asterinidae</taxon>
        <taxon>Patiria</taxon>
    </lineage>
</organism>
<name>A0A913Z1Y0_PATMI</name>
<proteinExistence type="predicted"/>
<keyword evidence="3" id="KW-1185">Reference proteome</keyword>
<evidence type="ECO:0000313" key="2">
    <source>
        <dbReference type="EnsemblMetazoa" id="XP_038045702.1"/>
    </source>
</evidence>